<evidence type="ECO:0000313" key="2">
    <source>
        <dbReference type="Proteomes" id="UP000637578"/>
    </source>
</evidence>
<gene>
    <name evidence="1" type="ORF">GCM10012275_28520</name>
</gene>
<keyword evidence="2" id="KW-1185">Reference proteome</keyword>
<name>A0A8J3C8P9_9PSEU</name>
<organism evidence="1 2">
    <name type="scientific">Longimycelium tulufanense</name>
    <dbReference type="NCBI Taxonomy" id="907463"/>
    <lineage>
        <taxon>Bacteria</taxon>
        <taxon>Bacillati</taxon>
        <taxon>Actinomycetota</taxon>
        <taxon>Actinomycetes</taxon>
        <taxon>Pseudonocardiales</taxon>
        <taxon>Pseudonocardiaceae</taxon>
        <taxon>Longimycelium</taxon>
    </lineage>
</organism>
<reference evidence="1" key="2">
    <citation type="submission" date="2020-09" db="EMBL/GenBank/DDBJ databases">
        <authorList>
            <person name="Sun Q."/>
            <person name="Zhou Y."/>
        </authorList>
    </citation>
    <scope>NUCLEOTIDE SEQUENCE</scope>
    <source>
        <strain evidence="1">CGMCC 4.5737</strain>
    </source>
</reference>
<proteinExistence type="predicted"/>
<accession>A0A8J3C8P9</accession>
<sequence>MDRFELVRHSYNQRLLCLIDNQELRITCMTIDEAFELASIIENGAMRANSARADQDVAR</sequence>
<dbReference type="AlphaFoldDB" id="A0A8J3C8P9"/>
<dbReference type="Proteomes" id="UP000637578">
    <property type="component" value="Unassembled WGS sequence"/>
</dbReference>
<evidence type="ECO:0000313" key="1">
    <source>
        <dbReference type="EMBL" id="GGM55705.1"/>
    </source>
</evidence>
<dbReference type="EMBL" id="BMMK01000011">
    <property type="protein sequence ID" value="GGM55705.1"/>
    <property type="molecule type" value="Genomic_DNA"/>
</dbReference>
<protein>
    <submittedName>
        <fullName evidence="1">Uncharacterized protein</fullName>
    </submittedName>
</protein>
<comment type="caution">
    <text evidence="1">The sequence shown here is derived from an EMBL/GenBank/DDBJ whole genome shotgun (WGS) entry which is preliminary data.</text>
</comment>
<reference evidence="1" key="1">
    <citation type="journal article" date="2014" name="Int. J. Syst. Evol. Microbiol.">
        <title>Complete genome sequence of Corynebacterium casei LMG S-19264T (=DSM 44701T), isolated from a smear-ripened cheese.</title>
        <authorList>
            <consortium name="US DOE Joint Genome Institute (JGI-PGF)"/>
            <person name="Walter F."/>
            <person name="Albersmeier A."/>
            <person name="Kalinowski J."/>
            <person name="Ruckert C."/>
        </authorList>
    </citation>
    <scope>NUCLEOTIDE SEQUENCE</scope>
    <source>
        <strain evidence="1">CGMCC 4.5737</strain>
    </source>
</reference>